<evidence type="ECO:0000313" key="2">
    <source>
        <dbReference type="EMBL" id="GAB0190179.1"/>
    </source>
</evidence>
<sequence length="124" mass="13973">MVEQRFHLQPVEDPTPEQVEAPEGGCGPWEAHAGASSWQDLWTRGERSPLWSRFAGRTCDPVGDPRWSSLVLKVCTQWKEPTLQHLVKNCSLWEGLMLEKFVEDCLPWDGPHAGAGEECEESCP</sequence>
<organism evidence="2 3">
    <name type="scientific">Grus japonensis</name>
    <name type="common">Japanese crane</name>
    <name type="synonym">Red-crowned crane</name>
    <dbReference type="NCBI Taxonomy" id="30415"/>
    <lineage>
        <taxon>Eukaryota</taxon>
        <taxon>Metazoa</taxon>
        <taxon>Chordata</taxon>
        <taxon>Craniata</taxon>
        <taxon>Vertebrata</taxon>
        <taxon>Euteleostomi</taxon>
        <taxon>Archelosauria</taxon>
        <taxon>Archosauria</taxon>
        <taxon>Dinosauria</taxon>
        <taxon>Saurischia</taxon>
        <taxon>Theropoda</taxon>
        <taxon>Coelurosauria</taxon>
        <taxon>Aves</taxon>
        <taxon>Neognathae</taxon>
        <taxon>Neoaves</taxon>
        <taxon>Gruiformes</taxon>
        <taxon>Gruidae</taxon>
        <taxon>Grus</taxon>
    </lineage>
</organism>
<dbReference type="Proteomes" id="UP001623348">
    <property type="component" value="Unassembled WGS sequence"/>
</dbReference>
<dbReference type="EMBL" id="BAAFJT010000005">
    <property type="protein sequence ID" value="GAB0190179.1"/>
    <property type="molecule type" value="Genomic_DNA"/>
</dbReference>
<accession>A0ABC9WZG6</accession>
<proteinExistence type="predicted"/>
<evidence type="ECO:0000256" key="1">
    <source>
        <dbReference type="SAM" id="MobiDB-lite"/>
    </source>
</evidence>
<dbReference type="AlphaFoldDB" id="A0ABC9WZG6"/>
<name>A0ABC9WZG6_GRUJA</name>
<keyword evidence="3" id="KW-1185">Reference proteome</keyword>
<reference evidence="2 3" key="1">
    <citation type="submission" date="2024-06" db="EMBL/GenBank/DDBJ databases">
        <title>The draft genome of Grus japonensis, version 3.</title>
        <authorList>
            <person name="Nabeshima K."/>
            <person name="Suzuki S."/>
            <person name="Onuma M."/>
        </authorList>
    </citation>
    <scope>NUCLEOTIDE SEQUENCE [LARGE SCALE GENOMIC DNA]</scope>
    <source>
        <strain evidence="2 3">451A</strain>
    </source>
</reference>
<comment type="caution">
    <text evidence="2">The sequence shown here is derived from an EMBL/GenBank/DDBJ whole genome shotgun (WGS) entry which is preliminary data.</text>
</comment>
<feature type="region of interest" description="Disordered" evidence="1">
    <location>
        <begin position="1"/>
        <end position="30"/>
    </location>
</feature>
<evidence type="ECO:0008006" key="4">
    <source>
        <dbReference type="Google" id="ProtNLM"/>
    </source>
</evidence>
<gene>
    <name evidence="2" type="ORF">GRJ2_001483200</name>
</gene>
<protein>
    <recommendedName>
        <fullName evidence="4">SCAN box domain-containing protein</fullName>
    </recommendedName>
</protein>
<evidence type="ECO:0000313" key="3">
    <source>
        <dbReference type="Proteomes" id="UP001623348"/>
    </source>
</evidence>